<dbReference type="AlphaFoldDB" id="J0XFS3"/>
<comment type="caution">
    <text evidence="5">The sequence shown here is derived from an EMBL/GenBank/DDBJ whole genome shotgun (WGS) entry which is preliminary data.</text>
</comment>
<dbReference type="PANTHER" id="PTHR24220:SF648">
    <property type="entry name" value="ABC TRANSPORTER ATP-BINDING PROTEIN YTRE"/>
    <property type="match status" value="1"/>
</dbReference>
<gene>
    <name evidence="5" type="ORF">HMPREF1318_0752</name>
</gene>
<dbReference type="InterPro" id="IPR003439">
    <property type="entry name" value="ABC_transporter-like_ATP-bd"/>
</dbReference>
<dbReference type="GO" id="GO:0016887">
    <property type="term" value="F:ATP hydrolysis activity"/>
    <property type="evidence" value="ECO:0007669"/>
    <property type="project" value="InterPro"/>
</dbReference>
<proteinExistence type="predicted"/>
<dbReference type="PANTHER" id="PTHR24220">
    <property type="entry name" value="IMPORT ATP-BINDING PROTEIN"/>
    <property type="match status" value="1"/>
</dbReference>
<organism evidence="5 6">
    <name type="scientific">Actinomyces massiliensis F0489</name>
    <dbReference type="NCBI Taxonomy" id="1125718"/>
    <lineage>
        <taxon>Bacteria</taxon>
        <taxon>Bacillati</taxon>
        <taxon>Actinomycetota</taxon>
        <taxon>Actinomycetes</taxon>
        <taxon>Actinomycetales</taxon>
        <taxon>Actinomycetaceae</taxon>
        <taxon>Actinomyces</taxon>
    </lineage>
</organism>
<dbReference type="InterPro" id="IPR027417">
    <property type="entry name" value="P-loop_NTPase"/>
</dbReference>
<sequence>MNSGPLISLRGITRTFTVPDSPPLNILTGVDLDVHPGEHVAIVGRSGTGKSTLLNTLGLIDIPTSGSYHLTGIDTARLGEGRRAHLRGETFGFVFQSFNLISGLTTTENVAAPLLYDHGTAFWRRTSRAEELLDAVGLASKAGMAIGRLSGGEQQRVAIARALARRPRVILADEPTGALDVDTGAAVMELLEKQCRDNGAALILITHDLAVAGRAHTQYRLEHGVLTPISVSRRQAGSLEEFSEVQLAPVADRAVAPAPGADAIGAVGAAGGAR</sequence>
<protein>
    <submittedName>
        <fullName evidence="5">ABC transporter, ATP-binding protein</fullName>
    </submittedName>
</protein>
<dbReference type="CDD" id="cd03255">
    <property type="entry name" value="ABC_MJ0796_LolCDE_FtsE"/>
    <property type="match status" value="1"/>
</dbReference>
<evidence type="ECO:0000256" key="1">
    <source>
        <dbReference type="ARBA" id="ARBA00022448"/>
    </source>
</evidence>
<reference evidence="5 6" key="1">
    <citation type="submission" date="2012-05" db="EMBL/GenBank/DDBJ databases">
        <authorList>
            <person name="Harkins D.M."/>
            <person name="Madupu R."/>
            <person name="Durkin A.S."/>
            <person name="Torralba M."/>
            <person name="Methe B."/>
            <person name="Sutton G.G."/>
            <person name="Nelson K.E."/>
        </authorList>
    </citation>
    <scope>NUCLEOTIDE SEQUENCE [LARGE SCALE GENOMIC DNA]</scope>
    <source>
        <strain evidence="5 6">F0489</strain>
    </source>
</reference>
<keyword evidence="2" id="KW-0547">Nucleotide-binding</keyword>
<dbReference type="RefSeq" id="WP_008729582.1">
    <property type="nucleotide sequence ID" value="NZ_AKFT01000009.1"/>
</dbReference>
<dbReference type="InterPro" id="IPR015854">
    <property type="entry name" value="ABC_transpr_LolD-like"/>
</dbReference>
<keyword evidence="1" id="KW-0813">Transport</keyword>
<dbReference type="eggNOG" id="COG1136">
    <property type="taxonomic scope" value="Bacteria"/>
</dbReference>
<dbReference type="EMBL" id="AKFT01000009">
    <property type="protein sequence ID" value="EJF47561.1"/>
    <property type="molecule type" value="Genomic_DNA"/>
</dbReference>
<evidence type="ECO:0000313" key="6">
    <source>
        <dbReference type="Proteomes" id="UP000002941"/>
    </source>
</evidence>
<dbReference type="InterPro" id="IPR017911">
    <property type="entry name" value="MacB-like_ATP-bd"/>
</dbReference>
<keyword evidence="3 5" id="KW-0067">ATP-binding</keyword>
<feature type="domain" description="ABC transporter" evidence="4">
    <location>
        <begin position="7"/>
        <end position="255"/>
    </location>
</feature>
<keyword evidence="6" id="KW-1185">Reference proteome</keyword>
<dbReference type="InterPro" id="IPR017871">
    <property type="entry name" value="ABC_transporter-like_CS"/>
</dbReference>
<dbReference type="SUPFAM" id="SSF52540">
    <property type="entry name" value="P-loop containing nucleoside triphosphate hydrolases"/>
    <property type="match status" value="1"/>
</dbReference>
<evidence type="ECO:0000313" key="5">
    <source>
        <dbReference type="EMBL" id="EJF47561.1"/>
    </source>
</evidence>
<dbReference type="PATRIC" id="fig|1125718.3.peg.158"/>
<evidence type="ECO:0000256" key="3">
    <source>
        <dbReference type="ARBA" id="ARBA00022840"/>
    </source>
</evidence>
<dbReference type="PROSITE" id="PS00211">
    <property type="entry name" value="ABC_TRANSPORTER_1"/>
    <property type="match status" value="1"/>
</dbReference>
<dbReference type="Gene3D" id="3.40.50.300">
    <property type="entry name" value="P-loop containing nucleotide triphosphate hydrolases"/>
    <property type="match status" value="1"/>
</dbReference>
<dbReference type="OrthoDB" id="9802264at2"/>
<evidence type="ECO:0000256" key="2">
    <source>
        <dbReference type="ARBA" id="ARBA00022741"/>
    </source>
</evidence>
<dbReference type="GO" id="GO:0005886">
    <property type="term" value="C:plasma membrane"/>
    <property type="evidence" value="ECO:0007669"/>
    <property type="project" value="TreeGrafter"/>
</dbReference>
<evidence type="ECO:0000259" key="4">
    <source>
        <dbReference type="PROSITE" id="PS50893"/>
    </source>
</evidence>
<dbReference type="GO" id="GO:0005524">
    <property type="term" value="F:ATP binding"/>
    <property type="evidence" value="ECO:0007669"/>
    <property type="project" value="UniProtKB-KW"/>
</dbReference>
<dbReference type="InterPro" id="IPR003593">
    <property type="entry name" value="AAA+_ATPase"/>
</dbReference>
<accession>J0XFS3</accession>
<dbReference type="SMART" id="SM00382">
    <property type="entry name" value="AAA"/>
    <property type="match status" value="1"/>
</dbReference>
<dbReference type="PROSITE" id="PS50893">
    <property type="entry name" value="ABC_TRANSPORTER_2"/>
    <property type="match status" value="1"/>
</dbReference>
<dbReference type="GO" id="GO:0022857">
    <property type="term" value="F:transmembrane transporter activity"/>
    <property type="evidence" value="ECO:0007669"/>
    <property type="project" value="TreeGrafter"/>
</dbReference>
<name>J0XFS3_9ACTO</name>
<dbReference type="Proteomes" id="UP000002941">
    <property type="component" value="Unassembled WGS sequence"/>
</dbReference>
<dbReference type="Pfam" id="PF00005">
    <property type="entry name" value="ABC_tran"/>
    <property type="match status" value="1"/>
</dbReference>